<feature type="region of interest" description="Disordered" evidence="2">
    <location>
        <begin position="453"/>
        <end position="492"/>
    </location>
</feature>
<evidence type="ECO:0000256" key="1">
    <source>
        <dbReference type="PROSITE-ProRule" id="PRU00473"/>
    </source>
</evidence>
<dbReference type="SUPFAM" id="SSF103088">
    <property type="entry name" value="OmpA-like"/>
    <property type="match status" value="1"/>
</dbReference>
<dbReference type="InterPro" id="IPR006665">
    <property type="entry name" value="OmpA-like"/>
</dbReference>
<dbReference type="CDD" id="cd07185">
    <property type="entry name" value="OmpA_C-like"/>
    <property type="match status" value="1"/>
</dbReference>
<evidence type="ECO:0000256" key="2">
    <source>
        <dbReference type="SAM" id="MobiDB-lite"/>
    </source>
</evidence>
<dbReference type="PROSITE" id="PS51123">
    <property type="entry name" value="OMPA_2"/>
    <property type="match status" value="1"/>
</dbReference>
<gene>
    <name evidence="4" type="ORF">Q760_11070</name>
</gene>
<feature type="domain" description="OmpA-like" evidence="3">
    <location>
        <begin position="366"/>
        <end position="502"/>
    </location>
</feature>
<dbReference type="GO" id="GO:0016020">
    <property type="term" value="C:membrane"/>
    <property type="evidence" value="ECO:0007669"/>
    <property type="project" value="UniProtKB-UniRule"/>
</dbReference>
<keyword evidence="5" id="KW-1185">Reference proteome</keyword>
<proteinExistence type="predicted"/>
<dbReference type="PANTHER" id="PTHR30329:SF21">
    <property type="entry name" value="LIPOPROTEIN YIAD-RELATED"/>
    <property type="match status" value="1"/>
</dbReference>
<comment type="caution">
    <text evidence="4">The sequence shown here is derived from an EMBL/GenBank/DDBJ whole genome shotgun (WGS) entry which is preliminary data.</text>
</comment>
<feature type="compositionally biased region" description="Basic and acidic residues" evidence="2">
    <location>
        <begin position="478"/>
        <end position="489"/>
    </location>
</feature>
<feature type="compositionally biased region" description="Low complexity" evidence="2">
    <location>
        <begin position="461"/>
        <end position="477"/>
    </location>
</feature>
<evidence type="ECO:0000313" key="5">
    <source>
        <dbReference type="Proteomes" id="UP000029833"/>
    </source>
</evidence>
<feature type="region of interest" description="Disordered" evidence="2">
    <location>
        <begin position="265"/>
        <end position="289"/>
    </location>
</feature>
<dbReference type="PANTHER" id="PTHR30329">
    <property type="entry name" value="STATOR ELEMENT OF FLAGELLAR MOTOR COMPLEX"/>
    <property type="match status" value="1"/>
</dbReference>
<feature type="region of interest" description="Disordered" evidence="2">
    <location>
        <begin position="194"/>
        <end position="249"/>
    </location>
</feature>
<organism evidence="4 5">
    <name type="scientific">Cellulomonas cellasea DSM 20118</name>
    <dbReference type="NCBI Taxonomy" id="1408250"/>
    <lineage>
        <taxon>Bacteria</taxon>
        <taxon>Bacillati</taxon>
        <taxon>Actinomycetota</taxon>
        <taxon>Actinomycetes</taxon>
        <taxon>Micrococcales</taxon>
        <taxon>Cellulomonadaceae</taxon>
        <taxon>Cellulomonas</taxon>
    </lineage>
</organism>
<dbReference type="InterPro" id="IPR050330">
    <property type="entry name" value="Bact_OuterMem_StrucFunc"/>
</dbReference>
<dbReference type="STRING" id="1408250.Q760_11070"/>
<accession>A0A0A0B7J1</accession>
<dbReference type="AlphaFoldDB" id="A0A0A0B7J1"/>
<evidence type="ECO:0000259" key="3">
    <source>
        <dbReference type="PROSITE" id="PS51123"/>
    </source>
</evidence>
<keyword evidence="1" id="KW-0472">Membrane</keyword>
<feature type="region of interest" description="Disordered" evidence="2">
    <location>
        <begin position="14"/>
        <end position="43"/>
    </location>
</feature>
<dbReference type="InterPro" id="IPR036737">
    <property type="entry name" value="OmpA-like_sf"/>
</dbReference>
<dbReference type="EMBL" id="AXNT01000034">
    <property type="protein sequence ID" value="KGM02825.1"/>
    <property type="molecule type" value="Genomic_DNA"/>
</dbReference>
<feature type="compositionally biased region" description="Low complexity" evidence="2">
    <location>
        <begin position="265"/>
        <end position="274"/>
    </location>
</feature>
<dbReference type="Proteomes" id="UP000029833">
    <property type="component" value="Unassembled WGS sequence"/>
</dbReference>
<name>A0A0A0B7J1_9CELL</name>
<dbReference type="Pfam" id="PF00691">
    <property type="entry name" value="OmpA"/>
    <property type="match status" value="1"/>
</dbReference>
<reference evidence="4 5" key="1">
    <citation type="submission" date="2013-10" db="EMBL/GenBank/DDBJ databases">
        <authorList>
            <person name="Wang G."/>
            <person name="Zhuang W."/>
        </authorList>
    </citation>
    <scope>NUCLEOTIDE SEQUENCE [LARGE SCALE GENOMIC DNA]</scope>
    <source>
        <strain evidence="4 5">DSM 20118</strain>
    </source>
</reference>
<dbReference type="Gene3D" id="3.30.1330.60">
    <property type="entry name" value="OmpA-like domain"/>
    <property type="match status" value="1"/>
</dbReference>
<protein>
    <recommendedName>
        <fullName evidence="3">OmpA-like domain-containing protein</fullName>
    </recommendedName>
</protein>
<sequence length="510" mass="52906">MPLATLQTWEAARHMHEHGPESQATEKPGQRAATRSSADDGASEAVRDALRLQRLVGNRAVSSLLGSLRAGAAGAGRSFAGPSSDVLSRAVTVETTADAVVEVPTRESATRTRAVPGPAAASHLPVQRDLAQSMPVSAGVFEADMRTRQGAASTPPTFSGLDGFIRFVPAVGAPNSSKIVMIQIVKLTDLGGADERSQSIPASRGARGALGQPGVRTQDDASRGVEGGFFTDVHHQANPSATPAAAGSALSPNFNFQPAGAGVTGVAGSTPTPAGGTGGVVGQTPGFKRSDDAADIRSAALFDTPGSVGRANLIFEFESVAKGEDTQVVYGTVRWGFTLRNGVVENDHITPLEGASATFVEALERHRDFYVHEPVTFHFPFASAELSTVESAKIDELIPYMTRNPRAQISLEGFADIRGGASRFNTELSLRRAQAVRAELIVKGVDPARISSPLVGSGISTDSTADAGTGDQGGDAAAARDRDRAENRQFNRRVVATFSPAAAPAPAVGP</sequence>
<evidence type="ECO:0000313" key="4">
    <source>
        <dbReference type="EMBL" id="KGM02825.1"/>
    </source>
</evidence>